<reference evidence="18 19" key="1">
    <citation type="journal article" date="2009" name="Science">
        <title>Green evolution and dynamic adaptations revealed by genomes of the marine picoeukaryotes Micromonas.</title>
        <authorList>
            <person name="Worden A.Z."/>
            <person name="Lee J.H."/>
            <person name="Mock T."/>
            <person name="Rouze P."/>
            <person name="Simmons M.P."/>
            <person name="Aerts A.L."/>
            <person name="Allen A.E."/>
            <person name="Cuvelier M.L."/>
            <person name="Derelle E."/>
            <person name="Everett M.V."/>
            <person name="Foulon E."/>
            <person name="Grimwood J."/>
            <person name="Gundlach H."/>
            <person name="Henrissat B."/>
            <person name="Napoli C."/>
            <person name="McDonald S.M."/>
            <person name="Parker M.S."/>
            <person name="Rombauts S."/>
            <person name="Salamov A."/>
            <person name="Von Dassow P."/>
            <person name="Badger J.H."/>
            <person name="Coutinho P.M."/>
            <person name="Demir E."/>
            <person name="Dubchak I."/>
            <person name="Gentemann C."/>
            <person name="Eikrem W."/>
            <person name="Gready J.E."/>
            <person name="John U."/>
            <person name="Lanier W."/>
            <person name="Lindquist E.A."/>
            <person name="Lucas S."/>
            <person name="Mayer K.F."/>
            <person name="Moreau H."/>
            <person name="Not F."/>
            <person name="Otillar R."/>
            <person name="Panaud O."/>
            <person name="Pangilinan J."/>
            <person name="Paulsen I."/>
            <person name="Piegu B."/>
            <person name="Poliakov A."/>
            <person name="Robbens S."/>
            <person name="Schmutz J."/>
            <person name="Toulza E."/>
            <person name="Wyss T."/>
            <person name="Zelensky A."/>
            <person name="Zhou K."/>
            <person name="Armbrust E.V."/>
            <person name="Bhattacharya D."/>
            <person name="Goodenough U.W."/>
            <person name="Van de Peer Y."/>
            <person name="Grigoriev I.V."/>
        </authorList>
    </citation>
    <scope>NUCLEOTIDE SEQUENCE [LARGE SCALE GENOMIC DNA]</scope>
    <source>
        <strain evidence="18 19">CCMP1545</strain>
    </source>
</reference>
<dbReference type="InterPro" id="IPR007318">
    <property type="entry name" value="Phopholipid_MeTrfase"/>
</dbReference>
<evidence type="ECO:0000256" key="2">
    <source>
        <dbReference type="ARBA" id="ARBA00004969"/>
    </source>
</evidence>
<keyword evidence="4" id="KW-0444">Lipid biosynthesis</keyword>
<evidence type="ECO:0000256" key="15">
    <source>
        <dbReference type="ARBA" id="ARBA00034137"/>
    </source>
</evidence>
<organism evidence="19">
    <name type="scientific">Micromonas pusilla (strain CCMP1545)</name>
    <name type="common">Picoplanktonic green alga</name>
    <dbReference type="NCBI Taxonomy" id="564608"/>
    <lineage>
        <taxon>Eukaryota</taxon>
        <taxon>Viridiplantae</taxon>
        <taxon>Chlorophyta</taxon>
        <taxon>Mamiellophyceae</taxon>
        <taxon>Mamiellales</taxon>
        <taxon>Mamiellaceae</taxon>
        <taxon>Micromonas</taxon>
    </lineage>
</organism>
<dbReference type="AlphaFoldDB" id="C1MJN1"/>
<evidence type="ECO:0000256" key="1">
    <source>
        <dbReference type="ARBA" id="ARBA00004477"/>
    </source>
</evidence>
<evidence type="ECO:0000256" key="5">
    <source>
        <dbReference type="ARBA" id="ARBA00022603"/>
    </source>
</evidence>
<dbReference type="EC" id="2.1.1.71" evidence="15"/>
<dbReference type="OrthoDB" id="8300106at2759"/>
<keyword evidence="11" id="KW-0443">Lipid metabolism</keyword>
<evidence type="ECO:0000256" key="9">
    <source>
        <dbReference type="ARBA" id="ARBA00022824"/>
    </source>
</evidence>
<evidence type="ECO:0000256" key="13">
    <source>
        <dbReference type="ARBA" id="ARBA00023209"/>
    </source>
</evidence>
<dbReference type="eggNOG" id="ENOG502QWRE">
    <property type="taxonomic scope" value="Eukaryota"/>
</dbReference>
<dbReference type="OMA" id="THYCMYI"/>
<dbReference type="PANTHER" id="PTHR15458">
    <property type="entry name" value="PHOSPHATIDYLETHANOLAMINE N-METHYLTRANSFERASE"/>
    <property type="match status" value="1"/>
</dbReference>
<sequence>MPTLEPFADLAARFRAHHNNSLNVALHMITTPAGVLAALILALQRPEISLEVVRGVVGAYVLSLAFILLRGGHLAAFFCTAATMAALTHAATALAPTLSVVDAVKLFAVAYVGQELAHVITGETTFQSTYMSKRSWPALLLEHTYYLLPLCFDALFTLKESFATWIVAHDYVVRCKLTSAKDKAALRAVKDFVTAENPDRSCTAHWWYQKLEGSVKDAFTHCMGCDPMKKMFTDRFRPDAYNVDPIPAMNEIYVASSHHENNSDTVFYTQHCDGPWSVYPFCHVYRVMLAVNENVQVETIFTMQKSGGCLSDGDAAGFDYNREIHVISDLPTKNTDRRITLKLHYVVYPKCFGWIGKFKGTLATWYNTTARNLFLATIKPRGFFWKFAAWCVIFTTKRVRELEMYAGLNNIALAAALYLAGLKIHPRFFMATTSFTHYCMYIATYHHRDRINFGVFKRNVVFFKTIALTHLCWNYLANFVYDPVSIGMLIGGYGLSIAATSALGLDQTYFGVELGAVEPNFVSGFPYNVVPHPMIVGAMVGLGGFHKMATFRASTPYLVPAHCLMYLIHMVQEQVYDIYKNDWRVSGKAINKAVKGGKGKAAAADLSPSSPTRASTRTRRKSVKLA</sequence>
<evidence type="ECO:0000256" key="4">
    <source>
        <dbReference type="ARBA" id="ARBA00022516"/>
    </source>
</evidence>
<proteinExistence type="predicted"/>
<name>C1MJN1_MICPC</name>
<comment type="pathway">
    <text evidence="2">Phospholipid metabolism; phosphatidylcholine biosynthesis.</text>
</comment>
<evidence type="ECO:0000256" key="16">
    <source>
        <dbReference type="SAM" id="MobiDB-lite"/>
    </source>
</evidence>
<dbReference type="RefSeq" id="XP_003055848.1">
    <property type="nucleotide sequence ID" value="XM_003055802.1"/>
</dbReference>
<evidence type="ECO:0000256" key="6">
    <source>
        <dbReference type="ARBA" id="ARBA00022679"/>
    </source>
</evidence>
<keyword evidence="13" id="KW-0594">Phospholipid biosynthesis</keyword>
<evidence type="ECO:0000256" key="7">
    <source>
        <dbReference type="ARBA" id="ARBA00022691"/>
    </source>
</evidence>
<keyword evidence="5 18" id="KW-0489">Methyltransferase</keyword>
<dbReference type="KEGG" id="mpp:MICPUCDRAFT_71046"/>
<comment type="pathway">
    <text evidence="3">Lipid metabolism.</text>
</comment>
<comment type="subcellular location">
    <subcellularLocation>
        <location evidence="1">Endoplasmic reticulum membrane</location>
        <topology evidence="1">Multi-pass membrane protein</topology>
    </subcellularLocation>
</comment>
<feature type="compositionally biased region" description="Basic residues" evidence="16">
    <location>
        <begin position="616"/>
        <end position="626"/>
    </location>
</feature>
<feature type="compositionally biased region" description="Low complexity" evidence="16">
    <location>
        <begin position="601"/>
        <end position="615"/>
    </location>
</feature>
<keyword evidence="8 17" id="KW-0812">Transmembrane</keyword>
<keyword evidence="10 17" id="KW-1133">Transmembrane helix</keyword>
<evidence type="ECO:0000256" key="3">
    <source>
        <dbReference type="ARBA" id="ARBA00005189"/>
    </source>
</evidence>
<dbReference type="GO" id="GO:0032259">
    <property type="term" value="P:methylation"/>
    <property type="evidence" value="ECO:0007669"/>
    <property type="project" value="UniProtKB-KW"/>
</dbReference>
<feature type="transmembrane region" description="Helical" evidence="17">
    <location>
        <begin position="24"/>
        <end position="43"/>
    </location>
</feature>
<feature type="region of interest" description="Disordered" evidence="16">
    <location>
        <begin position="601"/>
        <end position="626"/>
    </location>
</feature>
<evidence type="ECO:0000256" key="12">
    <source>
        <dbReference type="ARBA" id="ARBA00023136"/>
    </source>
</evidence>
<keyword evidence="19" id="KW-1185">Reference proteome</keyword>
<accession>C1MJN1</accession>
<dbReference type="GO" id="GO:0006656">
    <property type="term" value="P:phosphatidylcholine biosynthetic process"/>
    <property type="evidence" value="ECO:0007669"/>
    <property type="project" value="UniProtKB-UniPathway"/>
</dbReference>
<evidence type="ECO:0000313" key="19">
    <source>
        <dbReference type="Proteomes" id="UP000001876"/>
    </source>
</evidence>
<evidence type="ECO:0000256" key="8">
    <source>
        <dbReference type="ARBA" id="ARBA00022692"/>
    </source>
</evidence>
<keyword evidence="6 18" id="KW-0808">Transferase</keyword>
<dbReference type="GeneID" id="9681877"/>
<dbReference type="PANTHER" id="PTHR15458:SF5">
    <property type="entry name" value="PHOSPHATIDYLETHANOLAMINE N-METHYLTRANSFERASE"/>
    <property type="match status" value="1"/>
</dbReference>
<keyword evidence="12 17" id="KW-0472">Membrane</keyword>
<evidence type="ECO:0000256" key="14">
    <source>
        <dbReference type="ARBA" id="ARBA00023264"/>
    </source>
</evidence>
<dbReference type="EMBL" id="GG663736">
    <property type="protein sequence ID" value="EEH59224.1"/>
    <property type="molecule type" value="Genomic_DNA"/>
</dbReference>
<gene>
    <name evidence="18" type="ORF">MICPUCDRAFT_71046</name>
</gene>
<protein>
    <recommendedName>
        <fullName evidence="15">phosphatidyl-N-methylethanolamine N-methyltransferase</fullName>
        <ecNumber evidence="15">2.1.1.71</ecNumber>
    </recommendedName>
</protein>
<keyword evidence="9" id="KW-0256">Endoplasmic reticulum</keyword>
<keyword evidence="14" id="KW-1208">Phospholipid metabolism</keyword>
<dbReference type="InterPro" id="IPR024960">
    <property type="entry name" value="PEMT/MFAP"/>
</dbReference>
<feature type="transmembrane region" description="Helical" evidence="17">
    <location>
        <begin position="52"/>
        <end position="69"/>
    </location>
</feature>
<evidence type="ECO:0000256" key="11">
    <source>
        <dbReference type="ARBA" id="ARBA00023098"/>
    </source>
</evidence>
<dbReference type="GO" id="GO:0000773">
    <property type="term" value="F:phosphatidyl-N-methylethanolamine N-methyltransferase activity"/>
    <property type="evidence" value="ECO:0007669"/>
    <property type="project" value="UniProtKB-EC"/>
</dbReference>
<evidence type="ECO:0000313" key="18">
    <source>
        <dbReference type="EMBL" id="EEH59224.1"/>
    </source>
</evidence>
<evidence type="ECO:0000256" key="10">
    <source>
        <dbReference type="ARBA" id="ARBA00022989"/>
    </source>
</evidence>
<dbReference type="UniPathway" id="UPA00753"/>
<dbReference type="Pfam" id="PF04191">
    <property type="entry name" value="PEMT"/>
    <property type="match status" value="1"/>
</dbReference>
<dbReference type="GO" id="GO:0005789">
    <property type="term" value="C:endoplasmic reticulum membrane"/>
    <property type="evidence" value="ECO:0007669"/>
    <property type="project" value="UniProtKB-SubCell"/>
</dbReference>
<keyword evidence="7" id="KW-0949">S-adenosyl-L-methionine</keyword>
<evidence type="ECO:0000256" key="17">
    <source>
        <dbReference type="SAM" id="Phobius"/>
    </source>
</evidence>
<dbReference type="Proteomes" id="UP000001876">
    <property type="component" value="Unassembled WGS sequence"/>
</dbReference>